<keyword evidence="1" id="KW-0812">Transmembrane</keyword>
<accession>A0A7W2M3M3</accession>
<feature type="transmembrane region" description="Helical" evidence="1">
    <location>
        <begin position="33"/>
        <end position="55"/>
    </location>
</feature>
<evidence type="ECO:0000313" key="3">
    <source>
        <dbReference type="Proteomes" id="UP000541857"/>
    </source>
</evidence>
<keyword evidence="3" id="KW-1185">Reference proteome</keyword>
<comment type="caution">
    <text evidence="2">The sequence shown here is derived from an EMBL/GenBank/DDBJ whole genome shotgun (WGS) entry which is preliminary data.</text>
</comment>
<dbReference type="AlphaFoldDB" id="A0A7W2M3M3"/>
<gene>
    <name evidence="2" type="ORF">H3Z82_05055</name>
</gene>
<sequence>MLRKLLFFSHFLALLLVLHHILMQWVFDIGFQQSLLFWIKMIVVISGLLIAIRFFKTLKWRQFYFALYPLGVAIFSFGFMFRGILGGILMSTIQYPIIADEVAYQKENITIYTKYTGFFSRCCTYRITASYYKILEKEIGDFRTEGQDRLIVKSLKNTTTQLTVTFEDYLFDETLQELELQDRVLVFDK</sequence>
<organism evidence="2 3">
    <name type="scientific">Gelidibacter maritimus</name>
    <dbReference type="NCBI Taxonomy" id="2761487"/>
    <lineage>
        <taxon>Bacteria</taxon>
        <taxon>Pseudomonadati</taxon>
        <taxon>Bacteroidota</taxon>
        <taxon>Flavobacteriia</taxon>
        <taxon>Flavobacteriales</taxon>
        <taxon>Flavobacteriaceae</taxon>
        <taxon>Gelidibacter</taxon>
    </lineage>
</organism>
<protein>
    <submittedName>
        <fullName evidence="2">Uncharacterized protein</fullName>
    </submittedName>
</protein>
<name>A0A7W2M3M3_9FLAO</name>
<dbReference type="Proteomes" id="UP000541857">
    <property type="component" value="Unassembled WGS sequence"/>
</dbReference>
<dbReference type="EMBL" id="JACGLT010000003">
    <property type="protein sequence ID" value="MBA6152090.1"/>
    <property type="molecule type" value="Genomic_DNA"/>
</dbReference>
<evidence type="ECO:0000256" key="1">
    <source>
        <dbReference type="SAM" id="Phobius"/>
    </source>
</evidence>
<keyword evidence="1" id="KW-0472">Membrane</keyword>
<reference evidence="2 3" key="1">
    <citation type="submission" date="2020-07" db="EMBL/GenBank/DDBJ databases">
        <title>Bacterium isolated from marine sediment.</title>
        <authorList>
            <person name="Shang D."/>
        </authorList>
    </citation>
    <scope>NUCLEOTIDE SEQUENCE [LARGE SCALE GENOMIC DNA]</scope>
    <source>
        <strain evidence="2 3">F6074</strain>
    </source>
</reference>
<dbReference type="RefSeq" id="WP_182203229.1">
    <property type="nucleotide sequence ID" value="NZ_JACGLT010000003.1"/>
</dbReference>
<keyword evidence="1" id="KW-1133">Transmembrane helix</keyword>
<proteinExistence type="predicted"/>
<evidence type="ECO:0000313" key="2">
    <source>
        <dbReference type="EMBL" id="MBA6152090.1"/>
    </source>
</evidence>
<feature type="transmembrane region" description="Helical" evidence="1">
    <location>
        <begin position="67"/>
        <end position="90"/>
    </location>
</feature>